<evidence type="ECO:0000313" key="3">
    <source>
        <dbReference type="Proteomes" id="UP000223891"/>
    </source>
</evidence>
<accession>A0A1L2CVJ3</accession>
<dbReference type="EMBL" id="KU574722">
    <property type="protein sequence ID" value="AMM44042.1"/>
    <property type="molecule type" value="Genomic_DNA"/>
</dbReference>
<keyword evidence="1" id="KW-0472">Membrane</keyword>
<evidence type="ECO:0000256" key="1">
    <source>
        <dbReference type="SAM" id="Phobius"/>
    </source>
</evidence>
<sequence length="104" mass="11857">MSTNIVLLIVSGMLVFAALRVYFGHKKIVNELYARLVEDSATAGTKKSPYTIRRQHSSYSGRDYYYIYEGDNVVQTKNFYTAKEAQVSMNELEQLGGYQKTKVV</sequence>
<keyword evidence="1" id="KW-1133">Transmembrane helix</keyword>
<keyword evidence="1" id="KW-0812">Transmembrane</keyword>
<protein>
    <submittedName>
        <fullName evidence="2">Putative membrane protein</fullName>
    </submittedName>
</protein>
<organism evidence="2 3">
    <name type="scientific">Pectobacterium phage vB_PcaM_CBB</name>
    <dbReference type="NCBI Taxonomy" id="2772511"/>
    <lineage>
        <taxon>Viruses</taxon>
        <taxon>Duplodnaviria</taxon>
        <taxon>Heunggongvirae</taxon>
        <taxon>Uroviricota</taxon>
        <taxon>Caudoviricetes</taxon>
        <taxon>Mimasvirus</taxon>
        <taxon>Mimasvirus CBB</taxon>
    </lineage>
</organism>
<keyword evidence="3" id="KW-1185">Reference proteome</keyword>
<reference evidence="3" key="1">
    <citation type="submission" date="2016-01" db="EMBL/GenBank/DDBJ databases">
        <title>Isolation and Characterization of Enterobacteria phage CBB.</title>
        <authorList>
            <person name="Buttimer C.T.H."/>
            <person name="Hendrix H."/>
            <person name="Alexandre H."/>
            <person name="O'Mahony J."/>
            <person name="Lavigne R."/>
            <person name="Coffey A."/>
        </authorList>
    </citation>
    <scope>NUCLEOTIDE SEQUENCE [LARGE SCALE GENOMIC DNA]</scope>
</reference>
<gene>
    <name evidence="2" type="ORF">CBB_479</name>
</gene>
<proteinExistence type="predicted"/>
<feature type="transmembrane region" description="Helical" evidence="1">
    <location>
        <begin position="6"/>
        <end position="23"/>
    </location>
</feature>
<evidence type="ECO:0000313" key="2">
    <source>
        <dbReference type="EMBL" id="AMM44042.1"/>
    </source>
</evidence>
<name>A0A1L2CVJ3_9CAUD</name>
<dbReference type="Proteomes" id="UP000223891">
    <property type="component" value="Segment"/>
</dbReference>